<evidence type="ECO:0000313" key="16">
    <source>
        <dbReference type="Proteomes" id="UP000825729"/>
    </source>
</evidence>
<evidence type="ECO:0000256" key="2">
    <source>
        <dbReference type="ARBA" id="ARBA00004236"/>
    </source>
</evidence>
<dbReference type="CDD" id="cd03249">
    <property type="entry name" value="ABC_MTABC3_MDL1_MDL2"/>
    <property type="match status" value="2"/>
</dbReference>
<evidence type="ECO:0000256" key="7">
    <source>
        <dbReference type="ARBA" id="ARBA00022741"/>
    </source>
</evidence>
<keyword evidence="4" id="KW-0813">Transport</keyword>
<evidence type="ECO:0000256" key="10">
    <source>
        <dbReference type="ARBA" id="ARBA00023136"/>
    </source>
</evidence>
<dbReference type="GO" id="GO:0048443">
    <property type="term" value="P:stamen development"/>
    <property type="evidence" value="ECO:0007669"/>
    <property type="project" value="UniProtKB-ARBA"/>
</dbReference>
<dbReference type="GO" id="GO:0005524">
    <property type="term" value="F:ATP binding"/>
    <property type="evidence" value="ECO:0007669"/>
    <property type="project" value="UniProtKB-KW"/>
</dbReference>
<dbReference type="PROSITE" id="PS50929">
    <property type="entry name" value="ABC_TM1F"/>
    <property type="match status" value="2"/>
</dbReference>
<dbReference type="InterPro" id="IPR027417">
    <property type="entry name" value="P-loop_NTPase"/>
</dbReference>
<dbReference type="InterPro" id="IPR003593">
    <property type="entry name" value="AAA+_ATPase"/>
</dbReference>
<dbReference type="GO" id="GO:0008361">
    <property type="term" value="P:regulation of cell size"/>
    <property type="evidence" value="ECO:0007669"/>
    <property type="project" value="UniProtKB-ARBA"/>
</dbReference>
<sequence length="1218" mass="133427">MGRSGCSLFAMADTFDYLLMVGGSVGAFVHGASFPLFLVGFGRMIQSLGTFMQDPEKMGDEITKYALEIVYLGIINLVAAWIEVAFWMQTGERQTARMRLRYLQAILRKDISFFDTEAKEENVIFRISSDMILVQDAIGDKTGHCLRCLSQFIAGFSLAFLLVWQLTLVTLAVVPLIVIAGSLYAINISSLSKKSEAAYAEAGKAAEEVISQVRSVYSFAGEERAVKLYSESLEKALKLGKKGGIVKGLGIGSTYGLLFCAWALLLWYAGVIVRHEKADGAKAFTTITNVAFSAFGLGQAAPCISALSRGQAAASRIMRTINVESNTSRKSDSGIILPEVTGQLEFRQVSFLYPSRSSTILDSLCFSISAGKTCAFVGPSGSGKSTIISLVQRFYDPTSGQILMDRHDLRSLQKKWLRDQMGLVSQEPSLFATSVMENILYGVAEGDMDQIVEAAKAANAHSFIQALPKAYQTQVGEAGIRLSGGQKQRIAIARALLRNPKILLLDEATSALDAECEIVVQQAVERIMLGRTTIVVAHRLSTIRDVDTIIVLKNGKVVESGSHLELMSMKGEYFSLVSLQVSGNDKYQKLEISKETLNSSEMLFSQTIAQKILPVKSRDEHRKNSQKNPHRNIPEPSFRKLIKLNAPEWPFVVLGTIGAILSGIERPLFALGLAEALSLFYSPDKLHLKHQLDKIALIFVGATIAIVPIYLLQYYFYTLMGERLVMRVRLLMFSAILRNEMGWFDMDEHRSGSLASTLAASSTVLRSSVSDRLCTMTQNVSLIVTSFLIALVVNWRVASVVIATLPLLILSTLAEQTSLKGFGADYTCTYSKATSIARDAIINIRTVASLNAEDRTMGQFANEVYLSSKHTLVRGHISGFSYGFCQFFTFSSYALSIWHASECIKLGQATFGSSIKAFMVIIVTSFAFAETVGFAPDTIKGSQALKLIWNIIDRETQIDPDDPTSDLVEELQGEVEFKNVYFRYPARSHVSVFEGFDLNISAGSSLALVGPSGSGKSSVIALLMRFYDPCSGIISVDGKDIKWLNLRSLRLKMGLVQQEPALFSTTIYENIRYGKEGATEIEIMNAAKAANAHEFIGTLPEGYHTQVGERGVQLSGGQKQRVAIARAVIKDPRILLLDEATSALDAASEKLVQQALDTLMEGRTTIVIAHRLSTIQNADRICALEFGKVVESGSHNELISRPGSVYNQLVSLQKEAVA</sequence>
<dbReference type="Pfam" id="PF00005">
    <property type="entry name" value="ABC_tran"/>
    <property type="match status" value="2"/>
</dbReference>
<comment type="subcellular location">
    <subcellularLocation>
        <location evidence="2">Cell membrane</location>
    </subcellularLocation>
    <subcellularLocation>
        <location evidence="1">Endomembrane system</location>
        <topology evidence="1">Multi-pass membrane protein</topology>
    </subcellularLocation>
</comment>
<dbReference type="SUPFAM" id="SSF52540">
    <property type="entry name" value="P-loop containing nucleoside triphosphate hydrolases"/>
    <property type="match status" value="2"/>
</dbReference>
<dbReference type="GO" id="GO:0010329">
    <property type="term" value="F:auxin efflux transmembrane transporter activity"/>
    <property type="evidence" value="ECO:0007669"/>
    <property type="project" value="UniProtKB-ARBA"/>
</dbReference>
<feature type="transmembrane region" description="Helical" evidence="12">
    <location>
        <begin position="17"/>
        <end position="41"/>
    </location>
</feature>
<feature type="domain" description="ABC transporter" evidence="13">
    <location>
        <begin position="975"/>
        <end position="1211"/>
    </location>
</feature>
<evidence type="ECO:0000256" key="1">
    <source>
        <dbReference type="ARBA" id="ARBA00004127"/>
    </source>
</evidence>
<dbReference type="GO" id="GO:0009640">
    <property type="term" value="P:photomorphogenesis"/>
    <property type="evidence" value="ECO:0007669"/>
    <property type="project" value="UniProtKB-ARBA"/>
</dbReference>
<evidence type="ECO:0000256" key="4">
    <source>
        <dbReference type="ARBA" id="ARBA00022448"/>
    </source>
</evidence>
<dbReference type="GO" id="GO:0009958">
    <property type="term" value="P:positive gravitropism"/>
    <property type="evidence" value="ECO:0007669"/>
    <property type="project" value="UniProtKB-ARBA"/>
</dbReference>
<dbReference type="CDD" id="cd18577">
    <property type="entry name" value="ABC_6TM_Pgp_ABCB1_D1_like"/>
    <property type="match status" value="1"/>
</dbReference>
<dbReference type="InterPro" id="IPR039421">
    <property type="entry name" value="Type_1_exporter"/>
</dbReference>
<dbReference type="GO" id="GO:0090374">
    <property type="term" value="P:oligopeptide export from mitochondrion"/>
    <property type="evidence" value="ECO:0007669"/>
    <property type="project" value="TreeGrafter"/>
</dbReference>
<feature type="transmembrane region" description="Helical" evidence="12">
    <location>
        <begin position="782"/>
        <end position="810"/>
    </location>
</feature>
<evidence type="ECO:0000256" key="12">
    <source>
        <dbReference type="SAM" id="Phobius"/>
    </source>
</evidence>
<feature type="transmembrane region" description="Helical" evidence="12">
    <location>
        <begin position="62"/>
        <end position="82"/>
    </location>
</feature>
<evidence type="ECO:0000256" key="9">
    <source>
        <dbReference type="ARBA" id="ARBA00022989"/>
    </source>
</evidence>
<dbReference type="GO" id="GO:0009733">
    <property type="term" value="P:response to auxin"/>
    <property type="evidence" value="ECO:0007669"/>
    <property type="project" value="UniProtKB-ARBA"/>
</dbReference>
<keyword evidence="6" id="KW-0677">Repeat</keyword>
<dbReference type="GO" id="GO:0009741">
    <property type="term" value="P:response to brassinosteroid"/>
    <property type="evidence" value="ECO:0007669"/>
    <property type="project" value="UniProtKB-ARBA"/>
</dbReference>
<evidence type="ECO:0000259" key="13">
    <source>
        <dbReference type="PROSITE" id="PS50893"/>
    </source>
</evidence>
<gene>
    <name evidence="15" type="ORF">H6P81_018562</name>
</gene>
<dbReference type="Pfam" id="PF00664">
    <property type="entry name" value="ABC_membrane"/>
    <property type="match status" value="2"/>
</dbReference>
<dbReference type="FunFam" id="3.40.50.300:FF:000205">
    <property type="entry name" value="ABC transporter B family member 4"/>
    <property type="match status" value="2"/>
</dbReference>
<dbReference type="InterPro" id="IPR036640">
    <property type="entry name" value="ABC1_TM_sf"/>
</dbReference>
<feature type="transmembrane region" description="Helical" evidence="12">
    <location>
        <begin position="695"/>
        <end position="717"/>
    </location>
</feature>
<evidence type="ECO:0000259" key="14">
    <source>
        <dbReference type="PROSITE" id="PS50929"/>
    </source>
</evidence>
<dbReference type="SMART" id="SM00382">
    <property type="entry name" value="AAA"/>
    <property type="match status" value="2"/>
</dbReference>
<dbReference type="PANTHER" id="PTHR43394:SF11">
    <property type="entry name" value="ATP-BINDING CASSETTE TRANSPORTER"/>
    <property type="match status" value="1"/>
</dbReference>
<feature type="domain" description="ABC transporter" evidence="13">
    <location>
        <begin position="344"/>
        <end position="579"/>
    </location>
</feature>
<dbReference type="GO" id="GO:0009926">
    <property type="term" value="P:auxin polar transport"/>
    <property type="evidence" value="ECO:0007669"/>
    <property type="project" value="UniProtKB-ARBA"/>
</dbReference>
<dbReference type="GO" id="GO:0009637">
    <property type="term" value="P:response to blue light"/>
    <property type="evidence" value="ECO:0007669"/>
    <property type="project" value="UniProtKB-ARBA"/>
</dbReference>
<feature type="transmembrane region" description="Helical" evidence="12">
    <location>
        <begin position="162"/>
        <end position="186"/>
    </location>
</feature>
<dbReference type="InterPro" id="IPR017871">
    <property type="entry name" value="ABC_transporter-like_CS"/>
</dbReference>
<keyword evidence="10 12" id="KW-0472">Membrane</keyword>
<dbReference type="GO" id="GO:0016887">
    <property type="term" value="F:ATP hydrolysis activity"/>
    <property type="evidence" value="ECO:0007669"/>
    <property type="project" value="InterPro"/>
</dbReference>
<dbReference type="PROSITE" id="PS00211">
    <property type="entry name" value="ABC_TRANSPORTER_1"/>
    <property type="match status" value="2"/>
</dbReference>
<dbReference type="FunFam" id="1.20.1560.10:FF:000029">
    <property type="entry name" value="ABC transporter B family member 1"/>
    <property type="match status" value="1"/>
</dbReference>
<keyword evidence="5 12" id="KW-0812">Transmembrane</keyword>
<dbReference type="GO" id="GO:0005886">
    <property type="term" value="C:plasma membrane"/>
    <property type="evidence" value="ECO:0007669"/>
    <property type="project" value="UniProtKB-SubCell"/>
</dbReference>
<feature type="domain" description="ABC transmembrane type-1" evidence="14">
    <location>
        <begin position="21"/>
        <end position="309"/>
    </location>
</feature>
<dbReference type="AlphaFoldDB" id="A0AAV7E2A7"/>
<evidence type="ECO:0000256" key="5">
    <source>
        <dbReference type="ARBA" id="ARBA00022692"/>
    </source>
</evidence>
<dbReference type="PROSITE" id="PS50893">
    <property type="entry name" value="ABC_TRANSPORTER_2"/>
    <property type="match status" value="2"/>
</dbReference>
<dbReference type="FunFam" id="1.20.1560.10:FF:000009">
    <property type="entry name" value="ABC transporter B family member 1"/>
    <property type="match status" value="1"/>
</dbReference>
<dbReference type="Gene3D" id="1.20.1560.10">
    <property type="entry name" value="ABC transporter type 1, transmembrane domain"/>
    <property type="match status" value="3"/>
</dbReference>
<comment type="similarity">
    <text evidence="3">Belongs to the ABC transporter superfamily. ABCB family. Multidrug resistance exporter (TC 3.A.1.201) subfamily.</text>
</comment>
<dbReference type="InterPro" id="IPR003439">
    <property type="entry name" value="ABC_transporter-like_ATP-bd"/>
</dbReference>
<accession>A0AAV7E2A7</accession>
<comment type="caution">
    <text evidence="15">The sequence shown here is derived from an EMBL/GenBank/DDBJ whole genome shotgun (WGS) entry which is preliminary data.</text>
</comment>
<dbReference type="GO" id="GO:0005743">
    <property type="term" value="C:mitochondrial inner membrane"/>
    <property type="evidence" value="ECO:0007669"/>
    <property type="project" value="TreeGrafter"/>
</dbReference>
<dbReference type="Proteomes" id="UP000825729">
    <property type="component" value="Unassembled WGS sequence"/>
</dbReference>
<dbReference type="InterPro" id="IPR011527">
    <property type="entry name" value="ABC1_TM_dom"/>
</dbReference>
<reference evidence="15 16" key="1">
    <citation type="submission" date="2021-07" db="EMBL/GenBank/DDBJ databases">
        <title>The Aristolochia fimbriata genome: insights into angiosperm evolution, floral development and chemical biosynthesis.</title>
        <authorList>
            <person name="Jiao Y."/>
        </authorList>
    </citation>
    <scope>NUCLEOTIDE SEQUENCE [LARGE SCALE GENOMIC DNA]</scope>
    <source>
        <strain evidence="15">IBCAS-2021</strain>
        <tissue evidence="15">Leaf</tissue>
    </source>
</reference>
<evidence type="ECO:0000256" key="6">
    <source>
        <dbReference type="ARBA" id="ARBA00022737"/>
    </source>
</evidence>
<dbReference type="PANTHER" id="PTHR43394">
    <property type="entry name" value="ATP-DEPENDENT PERMEASE MDL1, MITOCHONDRIAL"/>
    <property type="match status" value="1"/>
</dbReference>
<keyword evidence="9 12" id="KW-1133">Transmembrane helix</keyword>
<organism evidence="15 16">
    <name type="scientific">Aristolochia fimbriata</name>
    <name type="common">White veined hardy Dutchman's pipe vine</name>
    <dbReference type="NCBI Taxonomy" id="158543"/>
    <lineage>
        <taxon>Eukaryota</taxon>
        <taxon>Viridiplantae</taxon>
        <taxon>Streptophyta</taxon>
        <taxon>Embryophyta</taxon>
        <taxon>Tracheophyta</taxon>
        <taxon>Spermatophyta</taxon>
        <taxon>Magnoliopsida</taxon>
        <taxon>Magnoliidae</taxon>
        <taxon>Piperales</taxon>
        <taxon>Aristolochiaceae</taxon>
        <taxon>Aristolochia</taxon>
    </lineage>
</organism>
<dbReference type="SUPFAM" id="SSF90123">
    <property type="entry name" value="ABC transporter transmembrane region"/>
    <property type="match status" value="2"/>
</dbReference>
<dbReference type="GO" id="GO:1900459">
    <property type="term" value="P:positive regulation of brassinosteroid mediated signaling pathway"/>
    <property type="evidence" value="ECO:0007669"/>
    <property type="project" value="UniProtKB-ARBA"/>
</dbReference>
<evidence type="ECO:0000256" key="11">
    <source>
        <dbReference type="ARBA" id="ARBA00023180"/>
    </source>
</evidence>
<evidence type="ECO:0000313" key="15">
    <source>
        <dbReference type="EMBL" id="KAG9442708.1"/>
    </source>
</evidence>
<keyword evidence="7" id="KW-0547">Nucleotide-binding</keyword>
<name>A0AAV7E2A7_ARIFI</name>
<keyword evidence="8" id="KW-0067">ATP-binding</keyword>
<feature type="transmembrane region" description="Helical" evidence="12">
    <location>
        <begin position="245"/>
        <end position="269"/>
    </location>
</feature>
<keyword evidence="11" id="KW-0325">Glycoprotein</keyword>
<dbReference type="EMBL" id="JAINDJ010000007">
    <property type="protein sequence ID" value="KAG9442708.1"/>
    <property type="molecule type" value="Genomic_DNA"/>
</dbReference>
<dbReference type="GO" id="GO:0015421">
    <property type="term" value="F:ABC-type oligopeptide transporter activity"/>
    <property type="evidence" value="ECO:0007669"/>
    <property type="project" value="TreeGrafter"/>
</dbReference>
<dbReference type="CDD" id="cd18578">
    <property type="entry name" value="ABC_6TM_Pgp_ABCB1_D2_like"/>
    <property type="match status" value="1"/>
</dbReference>
<evidence type="ECO:0000256" key="8">
    <source>
        <dbReference type="ARBA" id="ARBA00022840"/>
    </source>
</evidence>
<feature type="domain" description="ABC transmembrane type-1" evidence="14">
    <location>
        <begin position="653"/>
        <end position="940"/>
    </location>
</feature>
<evidence type="ECO:0000256" key="3">
    <source>
        <dbReference type="ARBA" id="ARBA00007577"/>
    </source>
</evidence>
<protein>
    <submittedName>
        <fullName evidence="15">Uncharacterized protein</fullName>
    </submittedName>
</protein>
<feature type="transmembrane region" description="Helical" evidence="12">
    <location>
        <begin position="649"/>
        <end position="674"/>
    </location>
</feature>
<dbReference type="GO" id="GO:0012505">
    <property type="term" value="C:endomembrane system"/>
    <property type="evidence" value="ECO:0007669"/>
    <property type="project" value="UniProtKB-SubCell"/>
</dbReference>
<dbReference type="GO" id="GO:0043481">
    <property type="term" value="P:anthocyanin accumulation in tissues in response to UV light"/>
    <property type="evidence" value="ECO:0007669"/>
    <property type="project" value="UniProtKB-ARBA"/>
</dbReference>
<keyword evidence="16" id="KW-1185">Reference proteome</keyword>
<proteinExistence type="inferred from homology"/>
<dbReference type="Gene3D" id="3.40.50.300">
    <property type="entry name" value="P-loop containing nucleotide triphosphate hydrolases"/>
    <property type="match status" value="2"/>
</dbReference>